<reference evidence="1" key="1">
    <citation type="journal article" date="2021" name="PeerJ">
        <title>Extensive microbial diversity within the chicken gut microbiome revealed by metagenomics and culture.</title>
        <authorList>
            <person name="Gilroy R."/>
            <person name="Ravi A."/>
            <person name="Getino M."/>
            <person name="Pursley I."/>
            <person name="Horton D.L."/>
            <person name="Alikhan N.F."/>
            <person name="Baker D."/>
            <person name="Gharbi K."/>
            <person name="Hall N."/>
            <person name="Watson M."/>
            <person name="Adriaenssens E.M."/>
            <person name="Foster-Nyarko E."/>
            <person name="Jarju S."/>
            <person name="Secka A."/>
            <person name="Antonio M."/>
            <person name="Oren A."/>
            <person name="Chaudhuri R.R."/>
            <person name="La Ragione R."/>
            <person name="Hildebrand F."/>
            <person name="Pallen M.J."/>
        </authorList>
    </citation>
    <scope>NUCLEOTIDE SEQUENCE</scope>
    <source>
        <strain evidence="1">316</strain>
    </source>
</reference>
<protein>
    <submittedName>
        <fullName evidence="1">Uncharacterized protein</fullName>
    </submittedName>
</protein>
<dbReference type="AlphaFoldDB" id="A0A921E024"/>
<reference evidence="1" key="2">
    <citation type="submission" date="2021-09" db="EMBL/GenBank/DDBJ databases">
        <authorList>
            <person name="Gilroy R."/>
        </authorList>
    </citation>
    <scope>NUCLEOTIDE SEQUENCE</scope>
    <source>
        <strain evidence="1">316</strain>
    </source>
</reference>
<accession>A0A921E024</accession>
<organism evidence="1 2">
    <name type="scientific">Methylorubrum populi</name>
    <dbReference type="NCBI Taxonomy" id="223967"/>
    <lineage>
        <taxon>Bacteria</taxon>
        <taxon>Pseudomonadati</taxon>
        <taxon>Pseudomonadota</taxon>
        <taxon>Alphaproteobacteria</taxon>
        <taxon>Hyphomicrobiales</taxon>
        <taxon>Methylobacteriaceae</taxon>
        <taxon>Methylorubrum</taxon>
    </lineage>
</organism>
<evidence type="ECO:0000313" key="1">
    <source>
        <dbReference type="EMBL" id="HJE22859.1"/>
    </source>
</evidence>
<comment type="caution">
    <text evidence="1">The sequence shown here is derived from an EMBL/GenBank/DDBJ whole genome shotgun (WGS) entry which is preliminary data.</text>
</comment>
<dbReference type="Proteomes" id="UP000742631">
    <property type="component" value="Unassembled WGS sequence"/>
</dbReference>
<proteinExistence type="predicted"/>
<sequence length="56" mass="6310">MAKTYAGRLRMKSNFEVCESYFGLLDPEFEGLSVADPMIGTTGMRRKPWSDDGFLS</sequence>
<gene>
    <name evidence="1" type="ORF">K8W01_04300</name>
</gene>
<dbReference type="EMBL" id="DYYG01000013">
    <property type="protein sequence ID" value="HJE22859.1"/>
    <property type="molecule type" value="Genomic_DNA"/>
</dbReference>
<name>A0A921E024_9HYPH</name>
<evidence type="ECO:0000313" key="2">
    <source>
        <dbReference type="Proteomes" id="UP000742631"/>
    </source>
</evidence>